<proteinExistence type="predicted"/>
<keyword evidence="3" id="KW-1185">Reference proteome</keyword>
<evidence type="ECO:0000256" key="1">
    <source>
        <dbReference type="SAM" id="MobiDB-lite"/>
    </source>
</evidence>
<evidence type="ECO:0000313" key="3">
    <source>
        <dbReference type="Proteomes" id="UP001469553"/>
    </source>
</evidence>
<feature type="region of interest" description="Disordered" evidence="1">
    <location>
        <begin position="58"/>
        <end position="78"/>
    </location>
</feature>
<sequence>MLRQHCLQWDGELLTSMGDIIEWWKDYNEDLLNSAGCCGTTVADTPLQCCVVVRDSASGLADRGGGSPSQEGRPEDTTSHLAFSLAVISSWREASAGLLLPTTHC</sequence>
<accession>A0ABV1AEN1</accession>
<name>A0ABV1AEN1_9TELE</name>
<dbReference type="Proteomes" id="UP001469553">
    <property type="component" value="Unassembled WGS sequence"/>
</dbReference>
<organism evidence="2 3">
    <name type="scientific">Ameca splendens</name>
    <dbReference type="NCBI Taxonomy" id="208324"/>
    <lineage>
        <taxon>Eukaryota</taxon>
        <taxon>Metazoa</taxon>
        <taxon>Chordata</taxon>
        <taxon>Craniata</taxon>
        <taxon>Vertebrata</taxon>
        <taxon>Euteleostomi</taxon>
        <taxon>Actinopterygii</taxon>
        <taxon>Neopterygii</taxon>
        <taxon>Teleostei</taxon>
        <taxon>Neoteleostei</taxon>
        <taxon>Acanthomorphata</taxon>
        <taxon>Ovalentaria</taxon>
        <taxon>Atherinomorphae</taxon>
        <taxon>Cyprinodontiformes</taxon>
        <taxon>Goodeidae</taxon>
        <taxon>Ameca</taxon>
    </lineage>
</organism>
<dbReference type="EMBL" id="JAHRIP010088804">
    <property type="protein sequence ID" value="MEQ2316417.1"/>
    <property type="molecule type" value="Genomic_DNA"/>
</dbReference>
<protein>
    <submittedName>
        <fullName evidence="2">Uncharacterized protein</fullName>
    </submittedName>
</protein>
<comment type="caution">
    <text evidence="2">The sequence shown here is derived from an EMBL/GenBank/DDBJ whole genome shotgun (WGS) entry which is preliminary data.</text>
</comment>
<reference evidence="2 3" key="1">
    <citation type="submission" date="2021-06" db="EMBL/GenBank/DDBJ databases">
        <authorList>
            <person name="Palmer J.M."/>
        </authorList>
    </citation>
    <scope>NUCLEOTIDE SEQUENCE [LARGE SCALE GENOMIC DNA]</scope>
    <source>
        <strain evidence="2 3">AS_MEX2019</strain>
        <tissue evidence="2">Muscle</tissue>
    </source>
</reference>
<gene>
    <name evidence="2" type="ORF">AMECASPLE_032310</name>
</gene>
<evidence type="ECO:0000313" key="2">
    <source>
        <dbReference type="EMBL" id="MEQ2316417.1"/>
    </source>
</evidence>